<dbReference type="AlphaFoldDB" id="A0A1H7M9S0"/>
<keyword evidence="1" id="KW-0732">Signal</keyword>
<evidence type="ECO:0000313" key="2">
    <source>
        <dbReference type="EMBL" id="SEL07485.1"/>
    </source>
</evidence>
<evidence type="ECO:0008006" key="4">
    <source>
        <dbReference type="Google" id="ProtNLM"/>
    </source>
</evidence>
<evidence type="ECO:0000256" key="1">
    <source>
        <dbReference type="SAM" id="SignalP"/>
    </source>
</evidence>
<feature type="chain" id="PRO_5011657113" description="Outer membrane lipoprotein-sorting protein" evidence="1">
    <location>
        <begin position="31"/>
        <end position="462"/>
    </location>
</feature>
<dbReference type="Pfam" id="PF07044">
    <property type="entry name" value="DUF1329"/>
    <property type="match status" value="1"/>
</dbReference>
<dbReference type="InterPro" id="IPR010752">
    <property type="entry name" value="DUF1329"/>
</dbReference>
<dbReference type="Proteomes" id="UP000199297">
    <property type="component" value="Unassembled WGS sequence"/>
</dbReference>
<protein>
    <recommendedName>
        <fullName evidence="4">Outer membrane lipoprotein-sorting protein</fullName>
    </recommendedName>
</protein>
<gene>
    <name evidence="2" type="ORF">SAMN05216262_105140</name>
</gene>
<dbReference type="STRING" id="641665.GCA_002104455_03034"/>
<dbReference type="Gene3D" id="2.50.20.10">
    <property type="entry name" value="Lipoprotein localisation LolA/LolB/LppX"/>
    <property type="match status" value="1"/>
</dbReference>
<accession>A0A1H7M9S0</accession>
<sequence length="462" mass="52158">MKNILKNSFNKATMVSLAVTIALASTTANAKITEQEAAKLQKELTPFGAVRAASADGSIPAWTGGITEAPAGYKVGDHHIDPFADDKVLYTITSSNLAQYKSLLTPGQIKLFETYPDSYKMNVYQTRRSASYPAHVYQATLDNAVRAELVQNGNGIVQAAVGVPFPIPKDGLEAIWNHILRYRGEKITRQGGQAAPTASGDYTYMGFDDQLLIPYGVKGVKAEELQATNILFKFKQKVTEPARLAGTALLVHETMDQIKTPRQAWTYNTGQRRVRRAPNVAYDAPGTASDGLRTTDDFDMFNGAPNRYNWTLKGKQELLIPYNDYRLHSDDLKYDQILQAGHINPELVRYEKHRVWVVEANLKSDTRHTYKKRVFYIDEDSWQIAVTDIYDNRDELYRVGVAHGINYYEVPTQWSTLEVFHDLQSRRYIAMGLDNEAEMYNFSAELKDVDFTSSALRREGRR</sequence>
<organism evidence="2 3">
    <name type="scientific">Colwellia chukchiensis</name>
    <dbReference type="NCBI Taxonomy" id="641665"/>
    <lineage>
        <taxon>Bacteria</taxon>
        <taxon>Pseudomonadati</taxon>
        <taxon>Pseudomonadota</taxon>
        <taxon>Gammaproteobacteria</taxon>
        <taxon>Alteromonadales</taxon>
        <taxon>Colwelliaceae</taxon>
        <taxon>Colwellia</taxon>
    </lineage>
</organism>
<reference evidence="3" key="1">
    <citation type="submission" date="2016-10" db="EMBL/GenBank/DDBJ databases">
        <authorList>
            <person name="Varghese N."/>
            <person name="Submissions S."/>
        </authorList>
    </citation>
    <scope>NUCLEOTIDE SEQUENCE [LARGE SCALE GENOMIC DNA]</scope>
    <source>
        <strain evidence="3">CGMCC 1.9127</strain>
    </source>
</reference>
<keyword evidence="3" id="KW-1185">Reference proteome</keyword>
<name>A0A1H7M9S0_9GAMM</name>
<feature type="signal peptide" evidence="1">
    <location>
        <begin position="1"/>
        <end position="30"/>
    </location>
</feature>
<proteinExistence type="predicted"/>
<dbReference type="CDD" id="cd16329">
    <property type="entry name" value="LolA_like"/>
    <property type="match status" value="1"/>
</dbReference>
<dbReference type="EMBL" id="FOBI01000005">
    <property type="protein sequence ID" value="SEL07485.1"/>
    <property type="molecule type" value="Genomic_DNA"/>
</dbReference>
<evidence type="ECO:0000313" key="3">
    <source>
        <dbReference type="Proteomes" id="UP000199297"/>
    </source>
</evidence>